<dbReference type="RefSeq" id="WP_008679153.1">
    <property type="nucleotide sequence ID" value="NZ_CABKOG010000003.1"/>
</dbReference>
<sequence>MHIKSISKKRGYVFIESLIVFLFVLAIVNLSIKIIYNNYIKSQNFKTYRDLYTLEVEEERVLEVINTLAEDNKLDQKELLQKVSKKKSEDYPELKSLKFEYKDGSYYLTRQKENSVMYIELKKNEIGNKAYFTPTTYKTKYIYIKE</sequence>
<evidence type="ECO:0000313" key="2">
    <source>
        <dbReference type="EMBL" id="MDC4242292.1"/>
    </source>
</evidence>
<reference evidence="2" key="1">
    <citation type="submission" date="2022-05" db="EMBL/GenBank/DDBJ databases">
        <title>Draft genome sequence of Clostridium tertium strain CP3 isolated from Peru.</title>
        <authorList>
            <person name="Hurtado R."/>
            <person name="Lima L."/>
            <person name="Sousa T."/>
            <person name="Jaiswal A.K."/>
            <person name="Tiwari S."/>
            <person name="Maturrano L."/>
            <person name="Brenig B."/>
            <person name="Azevedo V."/>
        </authorList>
    </citation>
    <scope>NUCLEOTIDE SEQUENCE</scope>
    <source>
        <strain evidence="2">CP3</strain>
    </source>
</reference>
<keyword evidence="3" id="KW-1185">Reference proteome</keyword>
<evidence type="ECO:0000256" key="1">
    <source>
        <dbReference type="SAM" id="Phobius"/>
    </source>
</evidence>
<keyword evidence="1" id="KW-0812">Transmembrane</keyword>
<protein>
    <submittedName>
        <fullName evidence="2">Uncharacterized protein</fullName>
    </submittedName>
</protein>
<comment type="caution">
    <text evidence="2">The sequence shown here is derived from an EMBL/GenBank/DDBJ whole genome shotgun (WGS) entry which is preliminary data.</text>
</comment>
<keyword evidence="1" id="KW-0472">Membrane</keyword>
<proteinExistence type="predicted"/>
<keyword evidence="1" id="KW-1133">Transmembrane helix</keyword>
<accession>A0A9X3XS49</accession>
<organism evidence="2 3">
    <name type="scientific">Clostridium tertium</name>
    <dbReference type="NCBI Taxonomy" id="1559"/>
    <lineage>
        <taxon>Bacteria</taxon>
        <taxon>Bacillati</taxon>
        <taxon>Bacillota</taxon>
        <taxon>Clostridia</taxon>
        <taxon>Eubacteriales</taxon>
        <taxon>Clostridiaceae</taxon>
        <taxon>Clostridium</taxon>
    </lineage>
</organism>
<dbReference type="EMBL" id="JAMRYU010000028">
    <property type="protein sequence ID" value="MDC4242292.1"/>
    <property type="molecule type" value="Genomic_DNA"/>
</dbReference>
<name>A0A9X3XS49_9CLOT</name>
<dbReference type="Proteomes" id="UP001141183">
    <property type="component" value="Unassembled WGS sequence"/>
</dbReference>
<gene>
    <name evidence="2" type="ORF">NE398_19360</name>
</gene>
<evidence type="ECO:0000313" key="3">
    <source>
        <dbReference type="Proteomes" id="UP001141183"/>
    </source>
</evidence>
<feature type="transmembrane region" description="Helical" evidence="1">
    <location>
        <begin position="12"/>
        <end position="36"/>
    </location>
</feature>
<dbReference type="AlphaFoldDB" id="A0A9X3XS49"/>